<evidence type="ECO:0000313" key="3">
    <source>
        <dbReference type="EMBL" id="OAY21962.1"/>
    </source>
</evidence>
<keyword evidence="2" id="KW-1133">Transmembrane helix</keyword>
<evidence type="ECO:0000256" key="2">
    <source>
        <dbReference type="SAM" id="Phobius"/>
    </source>
</evidence>
<keyword evidence="2" id="KW-0472">Membrane</keyword>
<keyword evidence="2" id="KW-0812">Transmembrane</keyword>
<dbReference type="STRING" id="3983.A0A199UBE5"/>
<protein>
    <submittedName>
        <fullName evidence="3">Uncharacterized protein</fullName>
    </submittedName>
</protein>
<dbReference type="PANTHER" id="PTHR11119">
    <property type="entry name" value="XANTHINE-URACIL / VITAMIN C PERMEASE FAMILY MEMBER"/>
    <property type="match status" value="1"/>
</dbReference>
<evidence type="ECO:0000256" key="1">
    <source>
        <dbReference type="ARBA" id="ARBA00008821"/>
    </source>
</evidence>
<accession>A0A199UBE5</accession>
<gene>
    <name evidence="3" type="ORF">MANES_S041900</name>
</gene>
<comment type="similarity">
    <text evidence="1">Belongs to the nucleobase:cation symporter-2 (NCS2) (TC 2.A.40) family.</text>
</comment>
<feature type="transmembrane region" description="Helical" evidence="2">
    <location>
        <begin position="6"/>
        <end position="23"/>
    </location>
</feature>
<name>A0A199UBE5_MANES</name>
<reference evidence="3" key="1">
    <citation type="submission" date="2016-02" db="EMBL/GenBank/DDBJ databases">
        <title>WGS assembly of Manihot esculenta.</title>
        <authorList>
            <person name="Bredeson J.V."/>
            <person name="Prochnik S.E."/>
            <person name="Lyons J.B."/>
            <person name="Schmutz J."/>
            <person name="Grimwood J."/>
            <person name="Vrebalov J."/>
            <person name="Bart R.S."/>
            <person name="Amuge T."/>
            <person name="Ferguson M.E."/>
            <person name="Green R."/>
            <person name="Putnam N."/>
            <person name="Stites J."/>
            <person name="Rounsley S."/>
            <person name="Rokhsar D.S."/>
        </authorList>
    </citation>
    <scope>NUCLEOTIDE SEQUENCE [LARGE SCALE GENOMIC DNA]</scope>
    <source>
        <tissue evidence="3">Leaf</tissue>
    </source>
</reference>
<organism evidence="3">
    <name type="scientific">Manihot esculenta</name>
    <name type="common">Cassava</name>
    <name type="synonym">Jatropha manihot</name>
    <dbReference type="NCBI Taxonomy" id="3983"/>
    <lineage>
        <taxon>Eukaryota</taxon>
        <taxon>Viridiplantae</taxon>
        <taxon>Streptophyta</taxon>
        <taxon>Embryophyta</taxon>
        <taxon>Tracheophyta</taxon>
        <taxon>Spermatophyta</taxon>
        <taxon>Magnoliopsida</taxon>
        <taxon>eudicotyledons</taxon>
        <taxon>Gunneridae</taxon>
        <taxon>Pentapetalae</taxon>
        <taxon>rosids</taxon>
        <taxon>fabids</taxon>
        <taxon>Malpighiales</taxon>
        <taxon>Euphorbiaceae</taxon>
        <taxon>Crotonoideae</taxon>
        <taxon>Manihoteae</taxon>
        <taxon>Manihot</taxon>
    </lineage>
</organism>
<feature type="transmembrane region" description="Helical" evidence="2">
    <location>
        <begin position="55"/>
        <end position="73"/>
    </location>
</feature>
<dbReference type="EMBL" id="KV450566">
    <property type="protein sequence ID" value="OAY21962.1"/>
    <property type="molecule type" value="Genomic_DNA"/>
</dbReference>
<sequence>MRRVQGASLISYIFQMVIGFSGLEKYFSRHLSPLASVPLVTLTGLRLYVAKCIEIGLPALAIVVFLTQVSNVLHHFSKAKFHYVFNPYKPSLLHSLKHMKPRSFSLTDTSHLILIDDLRSNRIGFFQGFALQNKA</sequence>
<dbReference type="AlphaFoldDB" id="A0A199UBE5"/>
<proteinExistence type="inferred from homology"/>